<reference evidence="5 6" key="1">
    <citation type="journal article" date="2017" name="Int. J. Syst. Evol. Microbiol.">
        <title>Ramlibacter monticola sp. nov., isolated from forest soil.</title>
        <authorList>
            <person name="Chaudhary D.K."/>
            <person name="Kim J."/>
        </authorList>
    </citation>
    <scope>NUCLEOTIDE SEQUENCE [LARGE SCALE GENOMIC DNA]</scope>
    <source>
        <strain evidence="5 6">KACC 19175</strain>
    </source>
</reference>
<feature type="chain" id="PRO_5037597008" evidence="3">
    <location>
        <begin position="21"/>
        <end position="164"/>
    </location>
</feature>
<gene>
    <name evidence="5" type="ORF">JJ685_17340</name>
</gene>
<dbReference type="Proteomes" id="UP000599109">
    <property type="component" value="Unassembled WGS sequence"/>
</dbReference>
<evidence type="ECO:0000256" key="3">
    <source>
        <dbReference type="SAM" id="SignalP"/>
    </source>
</evidence>
<dbReference type="SUPFAM" id="SSF56925">
    <property type="entry name" value="OMPA-like"/>
    <property type="match status" value="1"/>
</dbReference>
<keyword evidence="6" id="KW-1185">Reference proteome</keyword>
<dbReference type="GO" id="GO:0009279">
    <property type="term" value="C:cell outer membrane"/>
    <property type="evidence" value="ECO:0007669"/>
    <property type="project" value="UniProtKB-SubCell"/>
</dbReference>
<dbReference type="Gene3D" id="2.40.160.20">
    <property type="match status" value="1"/>
</dbReference>
<dbReference type="EMBL" id="JAEQNE010000004">
    <property type="protein sequence ID" value="MBL0392906.1"/>
    <property type="molecule type" value="Genomic_DNA"/>
</dbReference>
<evidence type="ECO:0000256" key="2">
    <source>
        <dbReference type="ARBA" id="ARBA00022729"/>
    </source>
</evidence>
<feature type="domain" description="Outer membrane protein beta-barrel" evidence="4">
    <location>
        <begin position="9"/>
        <end position="164"/>
    </location>
</feature>
<accession>A0A936Z2X1</accession>
<organism evidence="5 6">
    <name type="scientific">Ramlibacter monticola</name>
    <dbReference type="NCBI Taxonomy" id="1926872"/>
    <lineage>
        <taxon>Bacteria</taxon>
        <taxon>Pseudomonadati</taxon>
        <taxon>Pseudomonadota</taxon>
        <taxon>Betaproteobacteria</taxon>
        <taxon>Burkholderiales</taxon>
        <taxon>Comamonadaceae</taxon>
        <taxon>Ramlibacter</taxon>
    </lineage>
</organism>
<dbReference type="AlphaFoldDB" id="A0A936Z2X1"/>
<protein>
    <submittedName>
        <fullName evidence="5">Porin family protein</fullName>
    </submittedName>
</protein>
<evidence type="ECO:0000313" key="5">
    <source>
        <dbReference type="EMBL" id="MBL0392906.1"/>
    </source>
</evidence>
<comment type="subcellular location">
    <subcellularLocation>
        <location evidence="1">Cell outer membrane</location>
    </subcellularLocation>
</comment>
<dbReference type="RefSeq" id="WP_201675576.1">
    <property type="nucleotide sequence ID" value="NZ_JAEQNE010000004.1"/>
</dbReference>
<evidence type="ECO:0000313" key="6">
    <source>
        <dbReference type="Proteomes" id="UP000599109"/>
    </source>
</evidence>
<name>A0A936Z2X1_9BURK</name>
<feature type="signal peptide" evidence="3">
    <location>
        <begin position="1"/>
        <end position="20"/>
    </location>
</feature>
<dbReference type="InterPro" id="IPR027385">
    <property type="entry name" value="Beta-barrel_OMP"/>
</dbReference>
<comment type="caution">
    <text evidence="5">The sequence shown here is derived from an EMBL/GenBank/DDBJ whole genome shotgun (WGS) entry which is preliminary data.</text>
</comment>
<dbReference type="InterPro" id="IPR011250">
    <property type="entry name" value="OMP/PagP_B-barrel"/>
</dbReference>
<keyword evidence="2 3" id="KW-0732">Signal</keyword>
<dbReference type="Pfam" id="PF13505">
    <property type="entry name" value="OMP_b-brl"/>
    <property type="match status" value="1"/>
</dbReference>
<sequence>MKRIAIAAAAALLVLGTAQAQTRATSPLYGELGYSFMTVKGFGFSADPQALRGIIGYNFHPYLAAEGMLAFNTSSDNDQKVKNSFGVFLKPKYDFGNLEAYGRLGWARTELSGPIDGQDNDFAYGVGLNYSFNPRTYVGLDWMRLADKDGVKVDGVTISIGYRF</sequence>
<proteinExistence type="predicted"/>
<evidence type="ECO:0000259" key="4">
    <source>
        <dbReference type="Pfam" id="PF13505"/>
    </source>
</evidence>
<evidence type="ECO:0000256" key="1">
    <source>
        <dbReference type="ARBA" id="ARBA00004442"/>
    </source>
</evidence>